<evidence type="ECO:0000313" key="2">
    <source>
        <dbReference type="Proteomes" id="UP000606490"/>
    </source>
</evidence>
<dbReference type="Gene3D" id="3.40.50.1820">
    <property type="entry name" value="alpha/beta hydrolase"/>
    <property type="match status" value="1"/>
</dbReference>
<dbReference type="PRINTS" id="PR00313">
    <property type="entry name" value="CABNDNGRPT"/>
</dbReference>
<dbReference type="Pfam" id="PF00353">
    <property type="entry name" value="HemolysinCabind"/>
    <property type="match status" value="3"/>
</dbReference>
<proteinExistence type="predicted"/>
<comment type="caution">
    <text evidence="1">The sequence shown here is derived from an EMBL/GenBank/DDBJ whole genome shotgun (WGS) entry which is preliminary data.</text>
</comment>
<keyword evidence="2" id="KW-1185">Reference proteome</keyword>
<dbReference type="SUPFAM" id="SSF51120">
    <property type="entry name" value="beta-Roll"/>
    <property type="match status" value="1"/>
</dbReference>
<evidence type="ECO:0000313" key="1">
    <source>
        <dbReference type="EMBL" id="MBL6457435.1"/>
    </source>
</evidence>
<dbReference type="InterPro" id="IPR029058">
    <property type="entry name" value="AB_hydrolase_fold"/>
</dbReference>
<organism evidence="1 2">
    <name type="scientific">Belnapia mucosa</name>
    <dbReference type="NCBI Taxonomy" id="2804532"/>
    <lineage>
        <taxon>Bacteria</taxon>
        <taxon>Pseudomonadati</taxon>
        <taxon>Pseudomonadota</taxon>
        <taxon>Alphaproteobacteria</taxon>
        <taxon>Acetobacterales</taxon>
        <taxon>Roseomonadaceae</taxon>
        <taxon>Belnapia</taxon>
    </lineage>
</organism>
<dbReference type="Pfam" id="PF26363">
    <property type="entry name" value="Phospholipase-like"/>
    <property type="match status" value="1"/>
</dbReference>
<dbReference type="EMBL" id="JAEUXJ010000008">
    <property type="protein sequence ID" value="MBL6457435.1"/>
    <property type="molecule type" value="Genomic_DNA"/>
</dbReference>
<sequence>MTLSILDPGIFNTAVPFYFFYTNEIPSGLRPSTITNIDVSKMTDAVEKDPIFDTAHAIVRNLPIAGAQLTTDGDNRNNSDTMQLDPDLHHKWEYGHTTTHETSQGLTVGITQAFTYSIGGVGGSTTLSAEGSFSWTQGSSNTDTQSTTLGGNYPFAVPPHQYNQQVVSFNQDLASVPYAVAIRVDGNADYTWNNPRGYRDLTVAAEYIFNAVNAGGGGPNNVGPITPYKDVNWADFSGGPNGSGIYSLHGELELNGNATQTINKYNITLEPITPVTHTVQSEYDPAVPIGVHRFLDDNGREVLDTPFNDWIDGGAGNDVIRFTSGEEIAYAGAGNDRIIAVGVGRSLLDGGEGNDVIRLTSAAAFGMVLGGDGNDRIRVDAPAAMLYGGAGNDRYWLNGATAGGTVINDTEGRNRLEIDNGGVPLGFERLPHGDDLYILLGGGNTYDRMRDVVWADFFANPLNGIDGRTTAEIADETVTFRLLPAQPLQPTPAQFINAANAAYSSTSDKLPADLSPFTADGRHLALEITDDGFYGTAFITPDDQVIVAFEGTNLSALDDEPIFVAAQIAADVEIRLGLVPDAYGDALAFTNTVLAAAASQGIGAEDVFITGHSLGAAEAQYVAAQLGLAGQTYGGPGIAASTIPADATSRLVNYVEYGDPIGNYSANPNLLNGFLFSDDILRFGTPVYIGDPLARVALEDAGALFGPGTTREQNAEGLAAIATLESQYHPLTTHAGDLGVVLADPDVAPPAPLSSLGALGFAFV</sequence>
<dbReference type="SUPFAM" id="SSF53474">
    <property type="entry name" value="alpha/beta-Hydrolases"/>
    <property type="match status" value="1"/>
</dbReference>
<accession>A0ABS1V6Z1</accession>
<dbReference type="InterPro" id="IPR001343">
    <property type="entry name" value="Hemolysn_Ca-bd"/>
</dbReference>
<dbReference type="InterPro" id="IPR011049">
    <property type="entry name" value="Serralysin-like_metalloprot_C"/>
</dbReference>
<dbReference type="Proteomes" id="UP000606490">
    <property type="component" value="Unassembled WGS sequence"/>
</dbReference>
<dbReference type="InterPro" id="IPR004991">
    <property type="entry name" value="Aerolysin-like"/>
</dbReference>
<name>A0ABS1V6Z1_9PROT</name>
<dbReference type="Pfam" id="PF03318">
    <property type="entry name" value="ETX_MTX2"/>
    <property type="match status" value="1"/>
</dbReference>
<dbReference type="Gene3D" id="2.160.20.160">
    <property type="match status" value="1"/>
</dbReference>
<dbReference type="Gene3D" id="2.170.15.10">
    <property type="entry name" value="Proaerolysin, chain A, domain 3"/>
    <property type="match status" value="1"/>
</dbReference>
<dbReference type="SUPFAM" id="SSF56973">
    <property type="entry name" value="Aerolisin/ETX pore-forming domain"/>
    <property type="match status" value="1"/>
</dbReference>
<protein>
    <submittedName>
        <fullName evidence="1">ETX/MTX2 family pore-forming toxin</fullName>
    </submittedName>
</protein>
<dbReference type="RefSeq" id="WP_202827172.1">
    <property type="nucleotide sequence ID" value="NZ_JAEUXJ010000008.1"/>
</dbReference>
<gene>
    <name evidence="1" type="ORF">JMJ55_19050</name>
</gene>
<reference evidence="1 2" key="1">
    <citation type="submission" date="2021-01" db="EMBL/GenBank/DDBJ databases">
        <title>Belnapia mucosa sp. nov. and Belnapia arida sp. nov., isolated from the Tabernas Desert (Almeria, Spain).</title>
        <authorList>
            <person name="Molina-Menor E."/>
            <person name="Vidal-Verdu A."/>
            <person name="Calonge A."/>
            <person name="Satari L."/>
            <person name="Pereto Magraner J."/>
            <person name="Porcar Miralles M."/>
        </authorList>
    </citation>
    <scope>NUCLEOTIDE SEQUENCE [LARGE SCALE GENOMIC DNA]</scope>
    <source>
        <strain evidence="1 2">T6</strain>
    </source>
</reference>